<dbReference type="PANTHER" id="PTHR45646:SF11">
    <property type="entry name" value="SERINE_THREONINE-PROTEIN KINASE DOA"/>
    <property type="match status" value="1"/>
</dbReference>
<dbReference type="Pfam" id="PF00069">
    <property type="entry name" value="Pkinase"/>
    <property type="match status" value="1"/>
</dbReference>
<keyword evidence="8" id="KW-1185">Reference proteome</keyword>
<dbReference type="InterPro" id="IPR000719">
    <property type="entry name" value="Prot_kinase_dom"/>
</dbReference>
<evidence type="ECO:0000259" key="6">
    <source>
        <dbReference type="PROSITE" id="PS50011"/>
    </source>
</evidence>
<keyword evidence="4" id="KW-0418">Kinase</keyword>
<feature type="domain" description="Protein kinase" evidence="6">
    <location>
        <begin position="1"/>
        <end position="203"/>
    </location>
</feature>
<feature type="non-terminal residue" evidence="7">
    <location>
        <position position="206"/>
    </location>
</feature>
<dbReference type="PANTHER" id="PTHR45646">
    <property type="entry name" value="SERINE/THREONINE-PROTEIN KINASE DOA-RELATED"/>
    <property type="match status" value="1"/>
</dbReference>
<sequence length="206" mass="23555">MLRIPRGWRNLKLNVKPDNIFVNYGSGSSRFTEVELGDYGDVCFVDPKDHLKVGEEGHAIGAHMFRSPEAMLNLRWGTPTDIWSLGTTLISLIWGGGWHIFKPDPKDAGPDDESYPNHVLVKEIAYFGPVPSSYSEFLPKDSETWELLGDTTQYIIDNKKWKPFAMAEDPELSEEDRAFICRIMKLDPRDRPTARQLLQDPWFKGV</sequence>
<dbReference type="GO" id="GO:0005524">
    <property type="term" value="F:ATP binding"/>
    <property type="evidence" value="ECO:0007669"/>
    <property type="project" value="UniProtKB-KW"/>
</dbReference>
<dbReference type="AlphaFoldDB" id="A0A3E2HMC4"/>
<dbReference type="SMART" id="SM00220">
    <property type="entry name" value="S_TKc"/>
    <property type="match status" value="1"/>
</dbReference>
<proteinExistence type="predicted"/>
<keyword evidence="3" id="KW-0547">Nucleotide-binding</keyword>
<protein>
    <recommendedName>
        <fullName evidence="6">Protein kinase domain-containing protein</fullName>
    </recommendedName>
</protein>
<feature type="non-terminal residue" evidence="7">
    <location>
        <position position="1"/>
    </location>
</feature>
<evidence type="ECO:0000256" key="1">
    <source>
        <dbReference type="ARBA" id="ARBA00022527"/>
    </source>
</evidence>
<accession>A0A3E2HMC4</accession>
<evidence type="ECO:0000313" key="7">
    <source>
        <dbReference type="EMBL" id="RFU34332.1"/>
    </source>
</evidence>
<evidence type="ECO:0000256" key="4">
    <source>
        <dbReference type="ARBA" id="ARBA00022777"/>
    </source>
</evidence>
<comment type="caution">
    <text evidence="7">The sequence shown here is derived from an EMBL/GenBank/DDBJ whole genome shotgun (WGS) entry which is preliminary data.</text>
</comment>
<dbReference type="GO" id="GO:0005634">
    <property type="term" value="C:nucleus"/>
    <property type="evidence" value="ECO:0007669"/>
    <property type="project" value="TreeGrafter"/>
</dbReference>
<dbReference type="Gene3D" id="1.10.510.10">
    <property type="entry name" value="Transferase(Phosphotransferase) domain 1"/>
    <property type="match status" value="1"/>
</dbReference>
<evidence type="ECO:0000256" key="5">
    <source>
        <dbReference type="ARBA" id="ARBA00022840"/>
    </source>
</evidence>
<evidence type="ECO:0000313" key="8">
    <source>
        <dbReference type="Proteomes" id="UP000258309"/>
    </source>
</evidence>
<dbReference type="PROSITE" id="PS50011">
    <property type="entry name" value="PROTEIN_KINASE_DOM"/>
    <property type="match status" value="1"/>
</dbReference>
<gene>
    <name evidence="7" type="ORF">B7463_g2008</name>
</gene>
<evidence type="ECO:0000256" key="2">
    <source>
        <dbReference type="ARBA" id="ARBA00022679"/>
    </source>
</evidence>
<dbReference type="Proteomes" id="UP000258309">
    <property type="component" value="Unassembled WGS sequence"/>
</dbReference>
<dbReference type="OMA" id="QMRWGTA"/>
<dbReference type="GO" id="GO:0004674">
    <property type="term" value="F:protein serine/threonine kinase activity"/>
    <property type="evidence" value="ECO:0007669"/>
    <property type="project" value="UniProtKB-KW"/>
</dbReference>
<dbReference type="GO" id="GO:0043484">
    <property type="term" value="P:regulation of RNA splicing"/>
    <property type="evidence" value="ECO:0007669"/>
    <property type="project" value="TreeGrafter"/>
</dbReference>
<keyword evidence="5" id="KW-0067">ATP-binding</keyword>
<keyword evidence="1" id="KW-0723">Serine/threonine-protein kinase</keyword>
<dbReference type="SUPFAM" id="SSF56112">
    <property type="entry name" value="Protein kinase-like (PK-like)"/>
    <property type="match status" value="1"/>
</dbReference>
<reference evidence="7 8" key="1">
    <citation type="submission" date="2018-05" db="EMBL/GenBank/DDBJ databases">
        <title>Draft genome sequence of Scytalidium lignicola DSM 105466, a ubiquitous saprotrophic fungus.</title>
        <authorList>
            <person name="Buettner E."/>
            <person name="Gebauer A.M."/>
            <person name="Hofrichter M."/>
            <person name="Liers C."/>
            <person name="Kellner H."/>
        </authorList>
    </citation>
    <scope>NUCLEOTIDE SEQUENCE [LARGE SCALE GENOMIC DNA]</scope>
    <source>
        <strain evidence="7 8">DSM 105466</strain>
    </source>
</reference>
<name>A0A3E2HMC4_SCYLI</name>
<organism evidence="7 8">
    <name type="scientific">Scytalidium lignicola</name>
    <name type="common">Hyphomycete</name>
    <dbReference type="NCBI Taxonomy" id="5539"/>
    <lineage>
        <taxon>Eukaryota</taxon>
        <taxon>Fungi</taxon>
        <taxon>Dikarya</taxon>
        <taxon>Ascomycota</taxon>
        <taxon>Pezizomycotina</taxon>
        <taxon>Leotiomycetes</taxon>
        <taxon>Leotiomycetes incertae sedis</taxon>
        <taxon>Scytalidium</taxon>
    </lineage>
</organism>
<dbReference type="EMBL" id="NCSJ02000022">
    <property type="protein sequence ID" value="RFU34332.1"/>
    <property type="molecule type" value="Genomic_DNA"/>
</dbReference>
<dbReference type="OrthoDB" id="5979581at2759"/>
<keyword evidence="2" id="KW-0808">Transferase</keyword>
<evidence type="ECO:0000256" key="3">
    <source>
        <dbReference type="ARBA" id="ARBA00022741"/>
    </source>
</evidence>
<dbReference type="InterPro" id="IPR051175">
    <property type="entry name" value="CLK_kinases"/>
</dbReference>
<dbReference type="InterPro" id="IPR011009">
    <property type="entry name" value="Kinase-like_dom_sf"/>
</dbReference>